<proteinExistence type="predicted"/>
<evidence type="ECO:0000256" key="3">
    <source>
        <dbReference type="ARBA" id="ARBA00022989"/>
    </source>
</evidence>
<feature type="domain" description="Sodium/calcium exchanger membrane region" evidence="6">
    <location>
        <begin position="226"/>
        <end position="368"/>
    </location>
</feature>
<feature type="transmembrane region" description="Helical" evidence="5">
    <location>
        <begin position="70"/>
        <end position="92"/>
    </location>
</feature>
<feature type="domain" description="Sodium/calcium exchanger membrane region" evidence="6">
    <location>
        <begin position="38"/>
        <end position="193"/>
    </location>
</feature>
<dbReference type="InterPro" id="IPR052946">
    <property type="entry name" value="Alkaline_pH_Ca-Antiporter"/>
</dbReference>
<evidence type="ECO:0000259" key="6">
    <source>
        <dbReference type="Pfam" id="PF01699"/>
    </source>
</evidence>
<dbReference type="Proteomes" id="UP000672011">
    <property type="component" value="Chromosome"/>
</dbReference>
<dbReference type="InterPro" id="IPR044880">
    <property type="entry name" value="NCX_ion-bd_dom_sf"/>
</dbReference>
<feature type="transmembrane region" description="Helical" evidence="5">
    <location>
        <begin position="140"/>
        <end position="160"/>
    </location>
</feature>
<reference evidence="8" key="2">
    <citation type="submission" date="2021-04" db="EMBL/GenBank/DDBJ databases">
        <title>Taxonomy of Flavobacteriaceae bacterium ZY171143.</title>
        <authorList>
            <person name="Li F."/>
        </authorList>
    </citation>
    <scope>NUCLEOTIDE SEQUENCE [LARGE SCALE GENOMIC DNA]</scope>
    <source>
        <strain evidence="8">ZY171143</strain>
    </source>
</reference>
<feature type="transmembrane region" description="Helical" evidence="5">
    <location>
        <begin position="223"/>
        <end position="241"/>
    </location>
</feature>
<dbReference type="RefSeq" id="WP_230475387.1">
    <property type="nucleotide sequence ID" value="NZ_CP072842.1"/>
</dbReference>
<feature type="transmembrane region" description="Helical" evidence="5">
    <location>
        <begin position="38"/>
        <end position="58"/>
    </location>
</feature>
<keyword evidence="3 5" id="KW-1133">Transmembrane helix</keyword>
<feature type="transmembrane region" description="Helical" evidence="5">
    <location>
        <begin position="261"/>
        <end position="279"/>
    </location>
</feature>
<feature type="transmembrane region" description="Helical" evidence="5">
    <location>
        <begin position="353"/>
        <end position="369"/>
    </location>
</feature>
<feature type="transmembrane region" description="Helical" evidence="5">
    <location>
        <begin position="172"/>
        <end position="191"/>
    </location>
</feature>
<keyword evidence="2 5" id="KW-0812">Transmembrane</keyword>
<dbReference type="EMBL" id="CP072842">
    <property type="protein sequence ID" value="QTV04765.1"/>
    <property type="molecule type" value="Genomic_DNA"/>
</dbReference>
<dbReference type="PANTHER" id="PTHR37958:SF1">
    <property type="entry name" value="SODIUM-POTASSIUM_PROTON ANTIPORTER CHAA"/>
    <property type="match status" value="1"/>
</dbReference>
<organism evidence="7 8">
    <name type="scientific">Faecalibacter bovis</name>
    <dbReference type="NCBI Taxonomy" id="2898187"/>
    <lineage>
        <taxon>Bacteria</taxon>
        <taxon>Pseudomonadati</taxon>
        <taxon>Bacteroidota</taxon>
        <taxon>Flavobacteriia</taxon>
        <taxon>Flavobacteriales</taxon>
        <taxon>Weeksellaceae</taxon>
        <taxon>Faecalibacter</taxon>
    </lineage>
</organism>
<reference evidence="7 8" key="1">
    <citation type="journal article" date="2021" name="Int. J. Syst. Evol. Microbiol.">
        <title>Faecalibacter bovis sp. nov., isolated from cow faeces.</title>
        <authorList>
            <person name="Li F."/>
            <person name="Zhao W."/>
            <person name="Hong Q."/>
            <person name="Shao Q."/>
            <person name="Song J."/>
            <person name="Yang S."/>
        </authorList>
    </citation>
    <scope>NUCLEOTIDE SEQUENCE [LARGE SCALE GENOMIC DNA]</scope>
    <source>
        <strain evidence="7 8">ZY171143</strain>
    </source>
</reference>
<feature type="transmembrane region" description="Helical" evidence="5">
    <location>
        <begin position="12"/>
        <end position="32"/>
    </location>
</feature>
<feature type="transmembrane region" description="Helical" evidence="5">
    <location>
        <begin position="329"/>
        <end position="346"/>
    </location>
</feature>
<protein>
    <submittedName>
        <fullName evidence="7">Ionic transporter y4hA</fullName>
    </submittedName>
</protein>
<gene>
    <name evidence="7" type="ORF">J9309_08085</name>
</gene>
<evidence type="ECO:0000256" key="4">
    <source>
        <dbReference type="ARBA" id="ARBA00023136"/>
    </source>
</evidence>
<comment type="subcellular location">
    <subcellularLocation>
        <location evidence="1">Membrane</location>
        <topology evidence="1">Multi-pass membrane protein</topology>
    </subcellularLocation>
</comment>
<dbReference type="PANTHER" id="PTHR37958">
    <property type="entry name" value="SODIUM-POTASSIUM/PROTON ANTIPORTER CHAA"/>
    <property type="match status" value="1"/>
</dbReference>
<sequence length="370" mass="39605">MHANNFLSKKLNLDLPLWTILCPIIAIVTLFTISSDSIFVSILLGVSLITAVLSAVHHAEVVAHKVGEPFGTIILALAITVIEVSLIVSLMISETGSTPSVLARDTVFAAIMIILTGIIGICLWVGSFRYREQNFIKQGVSTALITLIAISVLTLILPNFTTSERVGVYSESQLIFVAIISLILYGGFISLQTIRHRDYFLPQQCKDGTASELHVAPPNTQTTISSLILLVVALIAVVLLSKKLSPTIEELVFNLGAPKSLVGIIIATVILLPEGLAAFKAARQDRLQTSLNLALGSALASIGLTIPAVAIVCYFTGMQVTLGIDAKSVLLLVLSLFTVFLSLISGRTNIQQGIVLLVLFATYLFTTIVP</sequence>
<dbReference type="Gene3D" id="1.20.1420.30">
    <property type="entry name" value="NCX, central ion-binding region"/>
    <property type="match status" value="1"/>
</dbReference>
<feature type="transmembrane region" description="Helical" evidence="5">
    <location>
        <begin position="291"/>
        <end position="317"/>
    </location>
</feature>
<dbReference type="Pfam" id="PF01699">
    <property type="entry name" value="Na_Ca_ex"/>
    <property type="match status" value="2"/>
</dbReference>
<dbReference type="InterPro" id="IPR004837">
    <property type="entry name" value="NaCa_Exmemb"/>
</dbReference>
<keyword evidence="4 5" id="KW-0472">Membrane</keyword>
<feature type="transmembrane region" description="Helical" evidence="5">
    <location>
        <begin position="107"/>
        <end position="128"/>
    </location>
</feature>
<accession>A0ABX7XA55</accession>
<evidence type="ECO:0000313" key="8">
    <source>
        <dbReference type="Proteomes" id="UP000672011"/>
    </source>
</evidence>
<evidence type="ECO:0000256" key="1">
    <source>
        <dbReference type="ARBA" id="ARBA00004141"/>
    </source>
</evidence>
<name>A0ABX7XA55_9FLAO</name>
<evidence type="ECO:0000256" key="5">
    <source>
        <dbReference type="SAM" id="Phobius"/>
    </source>
</evidence>
<evidence type="ECO:0000313" key="7">
    <source>
        <dbReference type="EMBL" id="QTV04765.1"/>
    </source>
</evidence>
<evidence type="ECO:0000256" key="2">
    <source>
        <dbReference type="ARBA" id="ARBA00022692"/>
    </source>
</evidence>
<keyword evidence="8" id="KW-1185">Reference proteome</keyword>